<protein>
    <recommendedName>
        <fullName evidence="10 11">Lon protease</fullName>
        <ecNumber evidence="10 11">3.4.21.53</ecNumber>
    </recommendedName>
    <alternativeName>
        <fullName evidence="10">ATP-dependent protease La</fullName>
    </alternativeName>
</protein>
<reference evidence="19 20" key="1">
    <citation type="submission" date="2018-06" db="EMBL/GenBank/DDBJ databases">
        <authorList>
            <consortium name="Pathogen Informatics"/>
            <person name="Doyle S."/>
        </authorList>
    </citation>
    <scope>NUCLEOTIDE SEQUENCE [LARGE SCALE GENOMIC DNA]</scope>
    <source>
        <strain evidence="19 20">NCTC13294</strain>
    </source>
</reference>
<dbReference type="InterPro" id="IPR020568">
    <property type="entry name" value="Ribosomal_Su5_D2-typ_SF"/>
</dbReference>
<dbReference type="PROSITE" id="PS51787">
    <property type="entry name" value="LON_N"/>
    <property type="match status" value="1"/>
</dbReference>
<keyword evidence="4 10" id="KW-0547">Nucleotide-binding</keyword>
<evidence type="ECO:0000256" key="9">
    <source>
        <dbReference type="ARBA" id="ARBA00050665"/>
    </source>
</evidence>
<dbReference type="CDD" id="cd19500">
    <property type="entry name" value="RecA-like_Lon"/>
    <property type="match status" value="1"/>
</dbReference>
<dbReference type="PROSITE" id="PS51786">
    <property type="entry name" value="LON_PROTEOLYTIC"/>
    <property type="match status" value="1"/>
</dbReference>
<feature type="binding site" evidence="10 13">
    <location>
        <begin position="355"/>
        <end position="362"/>
    </location>
    <ligand>
        <name>ATP</name>
        <dbReference type="ChEBI" id="CHEBI:30616"/>
    </ligand>
</feature>
<dbReference type="PANTHER" id="PTHR10046">
    <property type="entry name" value="ATP DEPENDENT LON PROTEASE FAMILY MEMBER"/>
    <property type="match status" value="1"/>
</dbReference>
<evidence type="ECO:0000256" key="10">
    <source>
        <dbReference type="HAMAP-Rule" id="MF_01973"/>
    </source>
</evidence>
<dbReference type="NCBIfam" id="NF008053">
    <property type="entry name" value="PRK10787.1"/>
    <property type="match status" value="1"/>
</dbReference>
<evidence type="ECO:0000256" key="14">
    <source>
        <dbReference type="PROSITE-ProRule" id="PRU01122"/>
    </source>
</evidence>
<dbReference type="RefSeq" id="WP_115612063.1">
    <property type="nucleotide sequence ID" value="NZ_JBHLZC010000002.1"/>
</dbReference>
<dbReference type="GO" id="GO:0005737">
    <property type="term" value="C:cytoplasm"/>
    <property type="evidence" value="ECO:0007669"/>
    <property type="project" value="UniProtKB-SubCell"/>
</dbReference>
<dbReference type="Proteomes" id="UP000254572">
    <property type="component" value="Unassembled WGS sequence"/>
</dbReference>
<dbReference type="Pfam" id="PF02190">
    <property type="entry name" value="LON_substr_bdg"/>
    <property type="match status" value="1"/>
</dbReference>
<dbReference type="Gene3D" id="3.30.230.10">
    <property type="match status" value="1"/>
</dbReference>
<keyword evidence="5 10" id="KW-0378">Hydrolase</keyword>
<dbReference type="GO" id="GO:0016887">
    <property type="term" value="F:ATP hydrolysis activity"/>
    <property type="evidence" value="ECO:0007669"/>
    <property type="project" value="UniProtKB-UniRule"/>
</dbReference>
<dbReference type="InterPro" id="IPR003593">
    <property type="entry name" value="AAA+_ATPase"/>
</dbReference>
<dbReference type="SUPFAM" id="SSF54211">
    <property type="entry name" value="Ribosomal protein S5 domain 2-like"/>
    <property type="match status" value="1"/>
</dbReference>
<dbReference type="Pfam" id="PF05362">
    <property type="entry name" value="Lon_C"/>
    <property type="match status" value="1"/>
</dbReference>
<organism evidence="19 20">
    <name type="scientific">Cardiobacterium valvarum</name>
    <dbReference type="NCBI Taxonomy" id="194702"/>
    <lineage>
        <taxon>Bacteria</taxon>
        <taxon>Pseudomonadati</taxon>
        <taxon>Pseudomonadota</taxon>
        <taxon>Gammaproteobacteria</taxon>
        <taxon>Cardiobacteriales</taxon>
        <taxon>Cardiobacteriaceae</taxon>
        <taxon>Cardiobacterium</taxon>
    </lineage>
</organism>
<dbReference type="InterPro" id="IPR027543">
    <property type="entry name" value="Lon_bac"/>
</dbReference>
<feature type="active site" evidence="10 12">
    <location>
        <position position="719"/>
    </location>
</feature>
<proteinExistence type="evidence at transcript level"/>
<keyword evidence="15" id="KW-0175">Coiled coil</keyword>
<dbReference type="InterPro" id="IPR004815">
    <property type="entry name" value="Lon_bac/euk-typ"/>
</dbReference>
<comment type="induction">
    <text evidence="10">By heat shock.</text>
</comment>
<feature type="active site" evidence="10 12">
    <location>
        <position position="676"/>
    </location>
</feature>
<dbReference type="SUPFAM" id="SSF88697">
    <property type="entry name" value="PUA domain-like"/>
    <property type="match status" value="1"/>
</dbReference>
<dbReference type="FunFam" id="1.20.5.5270:FF:000002">
    <property type="entry name" value="Lon protease homolog"/>
    <property type="match status" value="1"/>
</dbReference>
<dbReference type="Gene3D" id="1.10.8.60">
    <property type="match status" value="1"/>
</dbReference>
<dbReference type="AlphaFoldDB" id="A0A381ECD1"/>
<dbReference type="GO" id="GO:0005524">
    <property type="term" value="F:ATP binding"/>
    <property type="evidence" value="ECO:0007669"/>
    <property type="project" value="UniProtKB-UniRule"/>
</dbReference>
<dbReference type="EMBL" id="UFUW01000001">
    <property type="protein sequence ID" value="SUX24417.1"/>
    <property type="molecule type" value="Genomic_DNA"/>
</dbReference>
<dbReference type="EC" id="3.4.21.53" evidence="10 11"/>
<dbReference type="InterPro" id="IPR027065">
    <property type="entry name" value="Lon_Prtase"/>
</dbReference>
<comment type="subunit">
    <text evidence="10 11">Homohexamer. Organized in a ring with a central cavity.</text>
</comment>
<evidence type="ECO:0000256" key="15">
    <source>
        <dbReference type="SAM" id="Coils"/>
    </source>
</evidence>
<dbReference type="SMART" id="SM00464">
    <property type="entry name" value="LON"/>
    <property type="match status" value="1"/>
</dbReference>
<comment type="similarity">
    <text evidence="10 11 14">Belongs to the peptidase S16 family.</text>
</comment>
<dbReference type="InterPro" id="IPR027417">
    <property type="entry name" value="P-loop_NTPase"/>
</dbReference>
<keyword evidence="8 10" id="KW-0346">Stress response</keyword>
<dbReference type="FunFam" id="3.40.50.300:FF:000021">
    <property type="entry name" value="Lon protease homolog"/>
    <property type="match status" value="1"/>
</dbReference>
<dbReference type="SUPFAM" id="SSF52540">
    <property type="entry name" value="P-loop containing nucleoside triphosphate hydrolases"/>
    <property type="match status" value="1"/>
</dbReference>
<comment type="catalytic activity">
    <reaction evidence="9 10 11 14">
        <text>Hydrolysis of proteins in presence of ATP.</text>
        <dbReference type="EC" id="3.4.21.53"/>
    </reaction>
</comment>
<dbReference type="PIRSF" id="PIRSF001174">
    <property type="entry name" value="Lon_proteas"/>
    <property type="match status" value="1"/>
</dbReference>
<accession>A0A381ECD1</accession>
<dbReference type="GO" id="GO:0004252">
    <property type="term" value="F:serine-type endopeptidase activity"/>
    <property type="evidence" value="ECO:0007669"/>
    <property type="project" value="UniProtKB-UniRule"/>
</dbReference>
<keyword evidence="2 10" id="KW-0963">Cytoplasm</keyword>
<evidence type="ECO:0000259" key="18">
    <source>
        <dbReference type="PROSITE" id="PS51787"/>
    </source>
</evidence>
<dbReference type="GO" id="GO:0004176">
    <property type="term" value="F:ATP-dependent peptidase activity"/>
    <property type="evidence" value="ECO:0007669"/>
    <property type="project" value="UniProtKB-UniRule"/>
</dbReference>
<keyword evidence="3 10" id="KW-0645">Protease</keyword>
<evidence type="ECO:0000256" key="1">
    <source>
        <dbReference type="ARBA" id="ARBA00004496"/>
    </source>
</evidence>
<feature type="domain" description="Lon N-terminal" evidence="18">
    <location>
        <begin position="6"/>
        <end position="203"/>
    </location>
</feature>
<dbReference type="Pfam" id="PF22667">
    <property type="entry name" value="Lon_lid"/>
    <property type="match status" value="1"/>
</dbReference>
<dbReference type="NCBIfam" id="TIGR00763">
    <property type="entry name" value="lon"/>
    <property type="match status" value="1"/>
</dbReference>
<dbReference type="Pfam" id="PF00004">
    <property type="entry name" value="AAA"/>
    <property type="match status" value="1"/>
</dbReference>
<dbReference type="Gene3D" id="3.40.50.300">
    <property type="entry name" value="P-loop containing nucleotide triphosphate hydrolases"/>
    <property type="match status" value="1"/>
</dbReference>
<dbReference type="InterPro" id="IPR046336">
    <property type="entry name" value="Lon_prtase_N_sf"/>
</dbReference>
<dbReference type="OrthoDB" id="9803599at2"/>
<evidence type="ECO:0000256" key="6">
    <source>
        <dbReference type="ARBA" id="ARBA00022825"/>
    </source>
</evidence>
<dbReference type="HAMAP" id="MF_01973">
    <property type="entry name" value="lon_bact"/>
    <property type="match status" value="1"/>
</dbReference>
<evidence type="ECO:0000256" key="3">
    <source>
        <dbReference type="ARBA" id="ARBA00022670"/>
    </source>
</evidence>
<evidence type="ECO:0000256" key="12">
    <source>
        <dbReference type="PIRSR" id="PIRSR001174-1"/>
    </source>
</evidence>
<evidence type="ECO:0000313" key="19">
    <source>
        <dbReference type="EMBL" id="SUX24417.1"/>
    </source>
</evidence>
<dbReference type="InterPro" id="IPR054594">
    <property type="entry name" value="Lon_lid"/>
</dbReference>
<feature type="domain" description="Lon proteolytic" evidence="17">
    <location>
        <begin position="590"/>
        <end position="770"/>
    </location>
</feature>
<sequence length="798" mass="89758">MQENNLPVLPLRDVVVYPHVIVPLFVGREKSIAALEAANKENQEQLLLVPQKDATVREPEIADLHPIGTVGRIVQMAKLSDGTVKVLVEGLRRVEIEQWQDNSSYLQASYRDYGQPEADNVATDEQRAMAKTAVEQFARFLKENDKNADDLLQNLRQLNNPGRIADTIAAHMDLTLERRIAILDSVILSERLQHILIILEEELEKTDLDRKIRKRVKQQMERNQREYYLNEQIKAIQKELGEMEDALNDVEQLEKSIKDAGMSADAEKKALSELNKLKQMSPMSAEANVIRNYLEWMIDYPWSKRRRSQYDIARAEKILDRDHYGLKDVKERILDYLAVQKRNRNGKGPIICLVGPPGVGKTSLGKSIAEATGRDFDRISLGGVHDEAEIRGHRRTYIGSLPGKIVQKLCKLGSNNPLILLDEIDKMGMDHRGDPASALLEVLDPAQNSAFSDHYLETDVDLSSVLFIATANTLNIPVPLLDRMEVIRLPGYTSREKNEIATRYILPRQIREHGLHKNEFQLEDGVINDIIEDYTREAGVRNLEREIGKLARKSVRKLLTPEIKSITIDRANLEDYLGVAKYRRSEDDLRNKIGCVTGLAWTSVGGETLQIEATVFRGKGKLNLTGQLGDVMKESIQAASSVIRSYLETHLPDLRYDEYDIHMHLPEGATPKDGPSAGIGMATALLSALCKIPVRGDLAMTGEITLHGRVLAIGGLKEKLLAAVRSHITTVLIPEENRKDLRDIPDEVKDALIIIPVNHIEQVFEHAFEASEIPLSQRLGTHKQPPPISTEAVKNVRC</sequence>
<dbReference type="Gene3D" id="1.20.5.5270">
    <property type="match status" value="1"/>
</dbReference>
<dbReference type="InterPro" id="IPR003959">
    <property type="entry name" value="ATPase_AAA_core"/>
</dbReference>
<evidence type="ECO:0000313" key="20">
    <source>
        <dbReference type="Proteomes" id="UP000254572"/>
    </source>
</evidence>
<keyword evidence="7 10" id="KW-0067">ATP-binding</keyword>
<evidence type="ECO:0000256" key="7">
    <source>
        <dbReference type="ARBA" id="ARBA00022840"/>
    </source>
</evidence>
<evidence type="ECO:0000256" key="5">
    <source>
        <dbReference type="ARBA" id="ARBA00022801"/>
    </source>
</evidence>
<feature type="region of interest" description="Disordered" evidence="16">
    <location>
        <begin position="778"/>
        <end position="798"/>
    </location>
</feature>
<evidence type="ECO:0000256" key="8">
    <source>
        <dbReference type="ARBA" id="ARBA00023016"/>
    </source>
</evidence>
<evidence type="ECO:0000256" key="4">
    <source>
        <dbReference type="ARBA" id="ARBA00022741"/>
    </source>
</evidence>
<comment type="function">
    <text evidence="10">ATP-dependent serine protease that mediates the selective degradation of mutant and abnormal proteins as well as certain short-lived regulatory proteins. Required for cellular homeostasis and for survival from DNA damage and developmental changes induced by stress. Degrades polypeptides processively to yield small peptide fragments that are 5 to 10 amino acids long. Binds to DNA in a double-stranded, site-specific manner.</text>
</comment>
<dbReference type="GO" id="GO:0043565">
    <property type="term" value="F:sequence-specific DNA binding"/>
    <property type="evidence" value="ECO:0007669"/>
    <property type="project" value="UniProtKB-UniRule"/>
</dbReference>
<evidence type="ECO:0000256" key="13">
    <source>
        <dbReference type="PIRSR" id="PIRSR001174-2"/>
    </source>
</evidence>
<name>A0A381ECD1_9GAMM</name>
<keyword evidence="6 10" id="KW-0720">Serine protease</keyword>
<feature type="coiled-coil region" evidence="15">
    <location>
        <begin position="233"/>
        <end position="263"/>
    </location>
</feature>
<dbReference type="Gene3D" id="1.20.58.1480">
    <property type="match status" value="1"/>
</dbReference>
<dbReference type="InterPro" id="IPR014721">
    <property type="entry name" value="Ribsml_uS5_D2-typ_fold_subgr"/>
</dbReference>
<dbReference type="PRINTS" id="PR00830">
    <property type="entry name" value="ENDOLAPTASE"/>
</dbReference>
<dbReference type="InterPro" id="IPR003111">
    <property type="entry name" value="Lon_prtase_N"/>
</dbReference>
<dbReference type="GO" id="GO:0034605">
    <property type="term" value="P:cellular response to heat"/>
    <property type="evidence" value="ECO:0007669"/>
    <property type="project" value="UniProtKB-UniRule"/>
</dbReference>
<evidence type="ECO:0000256" key="2">
    <source>
        <dbReference type="ARBA" id="ARBA00022490"/>
    </source>
</evidence>
<keyword evidence="20" id="KW-1185">Reference proteome</keyword>
<dbReference type="SMART" id="SM00382">
    <property type="entry name" value="AAA"/>
    <property type="match status" value="1"/>
</dbReference>
<dbReference type="InterPro" id="IPR015947">
    <property type="entry name" value="PUA-like_sf"/>
</dbReference>
<gene>
    <name evidence="10 19" type="primary">lon</name>
    <name evidence="19" type="ORF">NCTC13294_01858</name>
</gene>
<evidence type="ECO:0000256" key="11">
    <source>
        <dbReference type="PIRNR" id="PIRNR001174"/>
    </source>
</evidence>
<comment type="subcellular location">
    <subcellularLocation>
        <location evidence="1 10 11">Cytoplasm</location>
    </subcellularLocation>
</comment>
<evidence type="ECO:0000256" key="16">
    <source>
        <dbReference type="SAM" id="MobiDB-lite"/>
    </source>
</evidence>
<dbReference type="GO" id="GO:0006515">
    <property type="term" value="P:protein quality control for misfolded or incompletely synthesized proteins"/>
    <property type="evidence" value="ECO:0007669"/>
    <property type="project" value="UniProtKB-UniRule"/>
</dbReference>
<evidence type="ECO:0000259" key="17">
    <source>
        <dbReference type="PROSITE" id="PS51786"/>
    </source>
</evidence>
<dbReference type="Gene3D" id="2.30.130.40">
    <property type="entry name" value="LON domain-like"/>
    <property type="match status" value="1"/>
</dbReference>
<dbReference type="InterPro" id="IPR008269">
    <property type="entry name" value="Lon_proteolytic"/>
</dbReference>